<feature type="transmembrane region" description="Helical" evidence="2">
    <location>
        <begin position="54"/>
        <end position="77"/>
    </location>
</feature>
<dbReference type="OrthoDB" id="5428040at2759"/>
<keyword evidence="2" id="KW-0472">Membrane</keyword>
<feature type="compositionally biased region" description="Basic and acidic residues" evidence="1">
    <location>
        <begin position="20"/>
        <end position="31"/>
    </location>
</feature>
<comment type="caution">
    <text evidence="3">The sequence shown here is derived from an EMBL/GenBank/DDBJ whole genome shotgun (WGS) entry which is preliminary data.</text>
</comment>
<proteinExistence type="predicted"/>
<dbReference type="EMBL" id="JAATWM020000015">
    <property type="protein sequence ID" value="KAF9877091.1"/>
    <property type="molecule type" value="Genomic_DNA"/>
</dbReference>
<reference evidence="3" key="1">
    <citation type="submission" date="2020-03" db="EMBL/GenBank/DDBJ databases">
        <authorList>
            <person name="He L."/>
        </authorList>
    </citation>
    <scope>NUCLEOTIDE SEQUENCE</scope>
    <source>
        <strain evidence="3">CkLH20</strain>
    </source>
</reference>
<feature type="region of interest" description="Disordered" evidence="1">
    <location>
        <begin position="1"/>
        <end position="39"/>
    </location>
</feature>
<sequence length="727" mass="79396">MGYSFFPRADPAVPPPPKVTVEKSPKPKFNPEFDETRDEPRSNLHRLQYGLGQYGIIVIGGGTALILAILGFLLFLWTAEGKDDGRQASIAWRRIMLDQRITQAITISTVLLRSAVTAQSSIYTSLIAGIILEKHGVPLYRVAEVSMIRCANDGPFGLAWLLVTSARKSRLQATLAITLLLTTIAVQFSSTLLVSDLDFNSLVGDPRDTSLRVHMSMDVITLNRQLNDWILRPKAYVPFGEAPSAGDPTPSDLGVSDTGFVNRVFLPVSTEKMASLREYDGKGYGFDSRFVCMRPSMSAILTVTIPPPGTTFLPFYLAIVGNLSPATTFRQAGLQLPAGCEDGRCFPSSFNCSLPQFQYSQSQVKQGLTNSLCLPDGVNARPSAQNFTISDQGIAAWSQAFLFFRTNGTHDLWKAPGGQFRDGSVRLESITRTDGEWITYEPGIGVPNAAGQLVNNGALRLDVSMCFQQLAVNFADVQVSTKKDLEAPQVVWDIDAKAWDTRKVRRQLGIGPRSNSKTRRGVYTVDSITNRQHLNATQYLTNKLINDLYNSPRDNVSIFLDPLGSGISHVKPNVEYQAIFADILNATNRPGVAMQSTLTALSGSIINEALPQFDVVGNAVLTSSVNVLTPQSFRGLLVVYAVVALNMAVGLTVIFMFMVQCRYSTQGNYWQGVSQLMSDETAWIVEGATQSSDAHVKSQLGEAGQHVLISRSSRSGRVRAATAESIE</sequence>
<organism evidence="3 4">
    <name type="scientific">Colletotrichum karsti</name>
    <dbReference type="NCBI Taxonomy" id="1095194"/>
    <lineage>
        <taxon>Eukaryota</taxon>
        <taxon>Fungi</taxon>
        <taxon>Dikarya</taxon>
        <taxon>Ascomycota</taxon>
        <taxon>Pezizomycotina</taxon>
        <taxon>Sordariomycetes</taxon>
        <taxon>Hypocreomycetidae</taxon>
        <taxon>Glomerellales</taxon>
        <taxon>Glomerellaceae</taxon>
        <taxon>Colletotrichum</taxon>
        <taxon>Colletotrichum boninense species complex</taxon>
    </lineage>
</organism>
<dbReference type="GeneID" id="62161150"/>
<accession>A0A9P6I8H1</accession>
<dbReference type="AlphaFoldDB" id="A0A9P6I8H1"/>
<name>A0A9P6I8H1_9PEZI</name>
<keyword evidence="2" id="KW-0812">Transmembrane</keyword>
<dbReference type="RefSeq" id="XP_038746552.1">
    <property type="nucleotide sequence ID" value="XM_038888076.1"/>
</dbReference>
<dbReference type="Proteomes" id="UP000781932">
    <property type="component" value="Unassembled WGS sequence"/>
</dbReference>
<protein>
    <submittedName>
        <fullName evidence="3">Uncharacterized protein</fullName>
    </submittedName>
</protein>
<gene>
    <name evidence="3" type="ORF">CkaCkLH20_05357</name>
</gene>
<keyword evidence="4" id="KW-1185">Reference proteome</keyword>
<evidence type="ECO:0000313" key="4">
    <source>
        <dbReference type="Proteomes" id="UP000781932"/>
    </source>
</evidence>
<evidence type="ECO:0000256" key="1">
    <source>
        <dbReference type="SAM" id="MobiDB-lite"/>
    </source>
</evidence>
<keyword evidence="2" id="KW-1133">Transmembrane helix</keyword>
<evidence type="ECO:0000256" key="2">
    <source>
        <dbReference type="SAM" id="Phobius"/>
    </source>
</evidence>
<evidence type="ECO:0000313" key="3">
    <source>
        <dbReference type="EMBL" id="KAF9877091.1"/>
    </source>
</evidence>
<feature type="transmembrane region" description="Helical" evidence="2">
    <location>
        <begin position="637"/>
        <end position="659"/>
    </location>
</feature>
<reference evidence="3" key="2">
    <citation type="submission" date="2020-11" db="EMBL/GenBank/DDBJ databases">
        <title>Whole genome sequencing of Colletotrichum sp.</title>
        <authorList>
            <person name="Li H."/>
        </authorList>
    </citation>
    <scope>NUCLEOTIDE SEQUENCE</scope>
    <source>
        <strain evidence="3">CkLH20</strain>
    </source>
</reference>